<dbReference type="AlphaFoldDB" id="A0A4U0TJP4"/>
<protein>
    <recommendedName>
        <fullName evidence="7">Glutathione S-transferase</fullName>
    </recommendedName>
</protein>
<feature type="domain" description="GST N-terminal" evidence="3">
    <location>
        <begin position="1"/>
        <end position="82"/>
    </location>
</feature>
<dbReference type="Gene3D" id="1.20.1050.10">
    <property type="match status" value="1"/>
</dbReference>
<dbReference type="OrthoDB" id="2309723at2759"/>
<comment type="similarity">
    <text evidence="1 2">Belongs to the GST superfamily.</text>
</comment>
<accession>A0A4U0TJP4</accession>
<dbReference type="PROSITE" id="PS50404">
    <property type="entry name" value="GST_NTER"/>
    <property type="match status" value="1"/>
</dbReference>
<dbReference type="SUPFAM" id="SSF47616">
    <property type="entry name" value="GST C-terminal domain-like"/>
    <property type="match status" value="1"/>
</dbReference>
<evidence type="ECO:0000313" key="5">
    <source>
        <dbReference type="EMBL" id="TKA22068.1"/>
    </source>
</evidence>
<dbReference type="SUPFAM" id="SSF52833">
    <property type="entry name" value="Thioredoxin-like"/>
    <property type="match status" value="1"/>
</dbReference>
<dbReference type="InterPro" id="IPR036282">
    <property type="entry name" value="Glutathione-S-Trfase_C_sf"/>
</dbReference>
<proteinExistence type="inferred from homology"/>
<name>A0A4U0TJP4_9PEZI</name>
<dbReference type="PANTHER" id="PTHR44051">
    <property type="entry name" value="GLUTATHIONE S-TRANSFERASE-RELATED"/>
    <property type="match status" value="1"/>
</dbReference>
<reference evidence="5 6" key="1">
    <citation type="submission" date="2017-03" db="EMBL/GenBank/DDBJ databases">
        <title>Genomes of endolithic fungi from Antarctica.</title>
        <authorList>
            <person name="Coleine C."/>
            <person name="Masonjones S."/>
            <person name="Stajich J.E."/>
        </authorList>
    </citation>
    <scope>NUCLEOTIDE SEQUENCE [LARGE SCALE GENOMIC DNA]</scope>
    <source>
        <strain evidence="5 6">CCFEE 6315</strain>
    </source>
</reference>
<dbReference type="CDD" id="cd03046">
    <property type="entry name" value="GST_N_GTT1_like"/>
    <property type="match status" value="1"/>
</dbReference>
<dbReference type="Proteomes" id="UP000308549">
    <property type="component" value="Unassembled WGS sequence"/>
</dbReference>
<evidence type="ECO:0000256" key="2">
    <source>
        <dbReference type="RuleBase" id="RU003494"/>
    </source>
</evidence>
<dbReference type="InterPro" id="IPR036249">
    <property type="entry name" value="Thioredoxin-like_sf"/>
</dbReference>
<organism evidence="5 6">
    <name type="scientific">Salinomyces thailandicus</name>
    <dbReference type="NCBI Taxonomy" id="706561"/>
    <lineage>
        <taxon>Eukaryota</taxon>
        <taxon>Fungi</taxon>
        <taxon>Dikarya</taxon>
        <taxon>Ascomycota</taxon>
        <taxon>Pezizomycotina</taxon>
        <taxon>Dothideomycetes</taxon>
        <taxon>Dothideomycetidae</taxon>
        <taxon>Mycosphaerellales</taxon>
        <taxon>Teratosphaeriaceae</taxon>
        <taxon>Salinomyces</taxon>
    </lineage>
</organism>
<dbReference type="SFLD" id="SFLDG00358">
    <property type="entry name" value="Main_(cytGST)"/>
    <property type="match status" value="1"/>
</dbReference>
<dbReference type="Pfam" id="PF00043">
    <property type="entry name" value="GST_C"/>
    <property type="match status" value="1"/>
</dbReference>
<dbReference type="PANTHER" id="PTHR44051:SF9">
    <property type="entry name" value="GLUTATHIONE S-TRANSFERASE 1"/>
    <property type="match status" value="1"/>
</dbReference>
<dbReference type="Gene3D" id="3.40.30.10">
    <property type="entry name" value="Glutaredoxin"/>
    <property type="match status" value="1"/>
</dbReference>
<gene>
    <name evidence="5" type="ORF">B0A50_08448</name>
</gene>
<dbReference type="InterPro" id="IPR010987">
    <property type="entry name" value="Glutathione-S-Trfase_C-like"/>
</dbReference>
<comment type="caution">
    <text evidence="5">The sequence shown here is derived from an EMBL/GenBank/DDBJ whole genome shotgun (WGS) entry which is preliminary data.</text>
</comment>
<evidence type="ECO:0000256" key="1">
    <source>
        <dbReference type="ARBA" id="ARBA00007409"/>
    </source>
</evidence>
<sequence length="214" mass="24179">MAPITLYFLQASRSIRIAWVLEELGLDYEVVFADRENGKAPQWMKDQTGGLGKLPALKDGDLMLYESGNITEYLCDTYDKQNKLLPPVGDPKRYAVLHWVHAAEATYALHALAVLYCRWFQKDGDVAKTEEGASVNVQKDLDYLGQVLEMSKGKFLLGEQLTAADCMMEFTADFVFARKLGTQGKSWPRVEQYVKDCQATSTWQKAQKKTGHKL</sequence>
<evidence type="ECO:0000259" key="4">
    <source>
        <dbReference type="PROSITE" id="PS50405"/>
    </source>
</evidence>
<evidence type="ECO:0000259" key="3">
    <source>
        <dbReference type="PROSITE" id="PS50404"/>
    </source>
</evidence>
<evidence type="ECO:0000313" key="6">
    <source>
        <dbReference type="Proteomes" id="UP000308549"/>
    </source>
</evidence>
<dbReference type="EMBL" id="NAJL01000086">
    <property type="protein sequence ID" value="TKA22068.1"/>
    <property type="molecule type" value="Genomic_DNA"/>
</dbReference>
<dbReference type="InterPro" id="IPR004045">
    <property type="entry name" value="Glutathione_S-Trfase_N"/>
</dbReference>
<dbReference type="PROSITE" id="PS50405">
    <property type="entry name" value="GST_CTER"/>
    <property type="match status" value="1"/>
</dbReference>
<dbReference type="InterPro" id="IPR004046">
    <property type="entry name" value="GST_C"/>
</dbReference>
<evidence type="ECO:0008006" key="7">
    <source>
        <dbReference type="Google" id="ProtNLM"/>
    </source>
</evidence>
<dbReference type="InterPro" id="IPR040079">
    <property type="entry name" value="Glutathione_S-Trfase"/>
</dbReference>
<dbReference type="Pfam" id="PF02798">
    <property type="entry name" value="GST_N"/>
    <property type="match status" value="1"/>
</dbReference>
<dbReference type="SFLD" id="SFLDS00019">
    <property type="entry name" value="Glutathione_Transferase_(cytos"/>
    <property type="match status" value="1"/>
</dbReference>
<keyword evidence="6" id="KW-1185">Reference proteome</keyword>
<feature type="domain" description="GST C-terminal" evidence="4">
    <location>
        <begin position="89"/>
        <end position="214"/>
    </location>
</feature>